<gene>
    <name evidence="2" type="ORF">Tci_008843</name>
</gene>
<dbReference type="PANTHER" id="PTHR45786:SF74">
    <property type="entry name" value="ATP-DEPENDENT DNA HELICASE"/>
    <property type="match status" value="1"/>
</dbReference>
<feature type="non-terminal residue" evidence="2">
    <location>
        <position position="1"/>
    </location>
</feature>
<reference evidence="2" key="1">
    <citation type="journal article" date="2019" name="Sci. Rep.">
        <title>Draft genome of Tanacetum cinerariifolium, the natural source of mosquito coil.</title>
        <authorList>
            <person name="Yamashiro T."/>
            <person name="Shiraishi A."/>
            <person name="Satake H."/>
            <person name="Nakayama K."/>
        </authorList>
    </citation>
    <scope>NUCLEOTIDE SEQUENCE</scope>
</reference>
<dbReference type="EMBL" id="BKCJ010000859">
    <property type="protein sequence ID" value="GEU36865.1"/>
    <property type="molecule type" value="Genomic_DNA"/>
</dbReference>
<evidence type="ECO:0000259" key="1">
    <source>
        <dbReference type="Pfam" id="PF14214"/>
    </source>
</evidence>
<dbReference type="AlphaFoldDB" id="A0A6L2JLU8"/>
<proteinExistence type="predicted"/>
<dbReference type="InterPro" id="IPR025476">
    <property type="entry name" value="Helitron_helicase-like"/>
</dbReference>
<dbReference type="Pfam" id="PF14214">
    <property type="entry name" value="Helitron_like_N"/>
    <property type="match status" value="1"/>
</dbReference>
<comment type="caution">
    <text evidence="2">The sequence shown here is derived from an EMBL/GenBank/DDBJ whole genome shotgun (WGS) entry which is preliminary data.</text>
</comment>
<dbReference type="PANTHER" id="PTHR45786">
    <property type="entry name" value="DNA BINDING PROTEIN-LIKE"/>
    <property type="match status" value="1"/>
</dbReference>
<accession>A0A6L2JLU8</accession>
<protein>
    <recommendedName>
        <fullName evidence="1">Helitron helicase-like domain-containing protein</fullName>
    </recommendedName>
</protein>
<name>A0A6L2JLU8_TANCI</name>
<evidence type="ECO:0000313" key="2">
    <source>
        <dbReference type="EMBL" id="GEU36865.1"/>
    </source>
</evidence>
<sequence>VAALITNDFGDDEPTRDIVVNKKDIGPKRILELHPSYMALQYPLLFLYGDDGYHDKILYHNNIDMFITITLNLKWPKINEMLEHMPGWRAHDRPEVVTMVFKLKLTELLDDLTKNQVFGESRAVVYVIEFQKRGLPHADILLWFKENCKCKTPGDINDIILAELPSSTDDPTGYKAVTDDMLHGPCGEDARYVSCNVKGKCLKHFPKPLYEEIIINQDGYPIYRRRDNAVTF</sequence>
<organism evidence="2">
    <name type="scientific">Tanacetum cinerariifolium</name>
    <name type="common">Dalmatian daisy</name>
    <name type="synonym">Chrysanthemum cinerariifolium</name>
    <dbReference type="NCBI Taxonomy" id="118510"/>
    <lineage>
        <taxon>Eukaryota</taxon>
        <taxon>Viridiplantae</taxon>
        <taxon>Streptophyta</taxon>
        <taxon>Embryophyta</taxon>
        <taxon>Tracheophyta</taxon>
        <taxon>Spermatophyta</taxon>
        <taxon>Magnoliopsida</taxon>
        <taxon>eudicotyledons</taxon>
        <taxon>Gunneridae</taxon>
        <taxon>Pentapetalae</taxon>
        <taxon>asterids</taxon>
        <taxon>campanulids</taxon>
        <taxon>Asterales</taxon>
        <taxon>Asteraceae</taxon>
        <taxon>Asteroideae</taxon>
        <taxon>Anthemideae</taxon>
        <taxon>Anthemidinae</taxon>
        <taxon>Tanacetum</taxon>
    </lineage>
</organism>
<feature type="domain" description="Helitron helicase-like" evidence="1">
    <location>
        <begin position="62"/>
        <end position="142"/>
    </location>
</feature>